<feature type="region of interest" description="Disordered" evidence="1">
    <location>
        <begin position="168"/>
        <end position="216"/>
    </location>
</feature>
<feature type="compositionally biased region" description="Pro residues" evidence="1">
    <location>
        <begin position="185"/>
        <end position="195"/>
    </location>
</feature>
<accession>A0AAQ4S1E4</accession>
<dbReference type="InterPro" id="IPR036179">
    <property type="entry name" value="Ig-like_dom_sf"/>
</dbReference>
<evidence type="ECO:0000256" key="2">
    <source>
        <dbReference type="SAM" id="SignalP"/>
    </source>
</evidence>
<reference evidence="4 5" key="1">
    <citation type="journal article" date="2021" name="G3 (Bethesda)">
        <title>Improved contiguity of the threespine stickleback genome using long-read sequencing.</title>
        <authorList>
            <person name="Nath S."/>
            <person name="Shaw D.E."/>
            <person name="White M.A."/>
        </authorList>
    </citation>
    <scope>NUCLEOTIDE SEQUENCE [LARGE SCALE GENOMIC DNA]</scope>
    <source>
        <strain evidence="4 5">Lake Benthic</strain>
    </source>
</reference>
<proteinExistence type="predicted"/>
<organism evidence="4 5">
    <name type="scientific">Gasterosteus aculeatus aculeatus</name>
    <name type="common">three-spined stickleback</name>
    <dbReference type="NCBI Taxonomy" id="481459"/>
    <lineage>
        <taxon>Eukaryota</taxon>
        <taxon>Metazoa</taxon>
        <taxon>Chordata</taxon>
        <taxon>Craniata</taxon>
        <taxon>Vertebrata</taxon>
        <taxon>Euteleostomi</taxon>
        <taxon>Actinopterygii</taxon>
        <taxon>Neopterygii</taxon>
        <taxon>Teleostei</taxon>
        <taxon>Neoteleostei</taxon>
        <taxon>Acanthomorphata</taxon>
        <taxon>Eupercaria</taxon>
        <taxon>Perciformes</taxon>
        <taxon>Cottioidei</taxon>
        <taxon>Gasterosteales</taxon>
        <taxon>Gasterosteidae</taxon>
        <taxon>Gasterosteus</taxon>
    </lineage>
</organism>
<dbReference type="AlphaFoldDB" id="A0AAQ4S1E4"/>
<evidence type="ECO:0000259" key="3">
    <source>
        <dbReference type="PROSITE" id="PS50835"/>
    </source>
</evidence>
<keyword evidence="5" id="KW-1185">Reference proteome</keyword>
<sequence>MSDTCSRLLRAIGCLCLLHPGLWAEECTQGVLAERETVFVPAGNSLSLSCVVQHCGGAWTGNWTRRDSMADNLTARHHLTNVPLSDTQTRLSLNLLSVGLLDQGAYGCSVKWARGDTEEGNTKYVNVTAAVPSTRSALHRVLVCTGVCLCLSIILCLVRGLSSEVKPQPLPRTLSINREQRQLAPRPPPRCPVPQKPSTRSDKAVPESTQKKEVGERPVSKQNALCLLRLSAYICLCNFQRCRSCMPTFPSMHWVNLERPVSPDRPPSTPPSWSPDCS</sequence>
<dbReference type="SUPFAM" id="SSF48726">
    <property type="entry name" value="Immunoglobulin"/>
    <property type="match status" value="1"/>
</dbReference>
<dbReference type="Gene3D" id="2.60.40.10">
    <property type="entry name" value="Immunoglobulins"/>
    <property type="match status" value="1"/>
</dbReference>
<keyword evidence="2" id="KW-0732">Signal</keyword>
<evidence type="ECO:0000313" key="4">
    <source>
        <dbReference type="Ensembl" id="ENSGACP00000068998.1"/>
    </source>
</evidence>
<feature type="compositionally biased region" description="Pro residues" evidence="1">
    <location>
        <begin position="263"/>
        <end position="278"/>
    </location>
</feature>
<evidence type="ECO:0000256" key="1">
    <source>
        <dbReference type="SAM" id="MobiDB-lite"/>
    </source>
</evidence>
<feature type="domain" description="Ig-like" evidence="3">
    <location>
        <begin position="20"/>
        <end position="128"/>
    </location>
</feature>
<feature type="signal peptide" evidence="2">
    <location>
        <begin position="1"/>
        <end position="24"/>
    </location>
</feature>
<reference evidence="4" key="2">
    <citation type="submission" date="2025-08" db="UniProtKB">
        <authorList>
            <consortium name="Ensembl"/>
        </authorList>
    </citation>
    <scope>IDENTIFICATION</scope>
</reference>
<protein>
    <recommendedName>
        <fullName evidence="3">Ig-like domain-containing protein</fullName>
    </recommendedName>
</protein>
<evidence type="ECO:0000313" key="5">
    <source>
        <dbReference type="Proteomes" id="UP000007635"/>
    </source>
</evidence>
<dbReference type="InterPro" id="IPR013783">
    <property type="entry name" value="Ig-like_fold"/>
</dbReference>
<name>A0AAQ4S1E4_GASAC</name>
<dbReference type="GeneTree" id="ENSGT00990000203761"/>
<dbReference type="PROSITE" id="PS50835">
    <property type="entry name" value="IG_LIKE"/>
    <property type="match status" value="1"/>
</dbReference>
<reference evidence="4" key="3">
    <citation type="submission" date="2025-09" db="UniProtKB">
        <authorList>
            <consortium name="Ensembl"/>
        </authorList>
    </citation>
    <scope>IDENTIFICATION</scope>
</reference>
<feature type="region of interest" description="Disordered" evidence="1">
    <location>
        <begin position="259"/>
        <end position="278"/>
    </location>
</feature>
<dbReference type="InterPro" id="IPR007110">
    <property type="entry name" value="Ig-like_dom"/>
</dbReference>
<dbReference type="Proteomes" id="UP000007635">
    <property type="component" value="Chromosome I"/>
</dbReference>
<feature type="chain" id="PRO_5042914735" description="Ig-like domain-containing protein" evidence="2">
    <location>
        <begin position="25"/>
        <end position="278"/>
    </location>
</feature>
<feature type="compositionally biased region" description="Basic and acidic residues" evidence="1">
    <location>
        <begin position="199"/>
        <end position="216"/>
    </location>
</feature>
<dbReference type="Ensembl" id="ENSGACT00000057274.1">
    <property type="protein sequence ID" value="ENSGACP00000068998.1"/>
    <property type="gene ID" value="ENSGACG00000029414.1"/>
</dbReference>